<reference evidence="1 2" key="1">
    <citation type="submission" date="2021-06" db="EMBL/GenBank/DDBJ databases">
        <title>Caerostris darwini draft genome.</title>
        <authorList>
            <person name="Kono N."/>
            <person name="Arakawa K."/>
        </authorList>
    </citation>
    <scope>NUCLEOTIDE SEQUENCE [LARGE SCALE GENOMIC DNA]</scope>
</reference>
<protein>
    <recommendedName>
        <fullName evidence="3">Secreted protein</fullName>
    </recommendedName>
</protein>
<comment type="caution">
    <text evidence="1">The sequence shown here is derived from an EMBL/GenBank/DDBJ whole genome shotgun (WGS) entry which is preliminary data.</text>
</comment>
<organism evidence="1 2">
    <name type="scientific">Caerostris darwini</name>
    <dbReference type="NCBI Taxonomy" id="1538125"/>
    <lineage>
        <taxon>Eukaryota</taxon>
        <taxon>Metazoa</taxon>
        <taxon>Ecdysozoa</taxon>
        <taxon>Arthropoda</taxon>
        <taxon>Chelicerata</taxon>
        <taxon>Arachnida</taxon>
        <taxon>Araneae</taxon>
        <taxon>Araneomorphae</taxon>
        <taxon>Entelegynae</taxon>
        <taxon>Araneoidea</taxon>
        <taxon>Araneidae</taxon>
        <taxon>Caerostris</taxon>
    </lineage>
</organism>
<dbReference type="PROSITE" id="PS51257">
    <property type="entry name" value="PROKAR_LIPOPROTEIN"/>
    <property type="match status" value="1"/>
</dbReference>
<gene>
    <name evidence="1" type="primary">AVEN_261282_1</name>
    <name evidence="1" type="ORF">CDAR_603631</name>
</gene>
<accession>A0AAV4T8T3</accession>
<name>A0AAV4T8T3_9ARAC</name>
<evidence type="ECO:0000313" key="2">
    <source>
        <dbReference type="Proteomes" id="UP001054837"/>
    </source>
</evidence>
<dbReference type="PANTHER" id="PTHR33964:SF1">
    <property type="entry name" value="RE45066P"/>
    <property type="match status" value="1"/>
</dbReference>
<dbReference type="PANTHER" id="PTHR33964">
    <property type="entry name" value="RE45066P-RELATED"/>
    <property type="match status" value="1"/>
</dbReference>
<evidence type="ECO:0000313" key="1">
    <source>
        <dbReference type="EMBL" id="GIY41127.1"/>
    </source>
</evidence>
<keyword evidence="2" id="KW-1185">Reference proteome</keyword>
<sequence length="237" mass="26727">MVVNRVMWLRKVGSGLSRGLVSQVVSQSCEQSHFDRCLKQLAEFTDRGDLLFASSENSLAQECVQAQSALNCVTRYAKKCLSVEDRAHLLHQINGPQKMTLGLCVEDTDLKTKYIQSIPCLRNMSEGLLYCKEKYERNQKDIILVEYEDKTHLECCSFDGYRRCLRMLMETQDGCREGTPDVVYELVSRMGGVFSEEVCSEHFQRCTGAASTAVQRAASLFLALLTPAVSLLLLKFL</sequence>
<proteinExistence type="predicted"/>
<dbReference type="AlphaFoldDB" id="A0AAV4T8T3"/>
<dbReference type="EMBL" id="BPLQ01009034">
    <property type="protein sequence ID" value="GIY41127.1"/>
    <property type="molecule type" value="Genomic_DNA"/>
</dbReference>
<evidence type="ECO:0008006" key="3">
    <source>
        <dbReference type="Google" id="ProtNLM"/>
    </source>
</evidence>
<dbReference type="Proteomes" id="UP001054837">
    <property type="component" value="Unassembled WGS sequence"/>
</dbReference>